<sequence length="190" mass="21740">MRNEMNFIEEVTRVVRIKADYEVEEKTVLKNNGLKLHGLSFKGENLTAPTIYLDSYFTKFTNGEMSFDEIVDEVLSLAKNHETSSYDRIAKDYQDFAKVSRRLMPCLVNAERNADLLKEVPHRKVLDLAIIYKYAVLGNEADGVATITVRNEYLDMWGVTEEDLFSKGNFFPAKIQTLAEIVGIPTRLCM</sequence>
<evidence type="ECO:0000313" key="2">
    <source>
        <dbReference type="Proteomes" id="UP000199228"/>
    </source>
</evidence>
<name>A0A1G6B2Y4_EUBOX</name>
<dbReference type="Proteomes" id="UP000199228">
    <property type="component" value="Unassembled WGS sequence"/>
</dbReference>
<dbReference type="Pfam" id="PF18941">
    <property type="entry name" value="DUF5688"/>
    <property type="match status" value="1"/>
</dbReference>
<keyword evidence="2" id="KW-1185">Reference proteome</keyword>
<accession>A0A1G6B2Y4</accession>
<dbReference type="STRING" id="1732.SAMN02910417_01080"/>
<organism evidence="1 2">
    <name type="scientific">Eubacterium oxidoreducens</name>
    <dbReference type="NCBI Taxonomy" id="1732"/>
    <lineage>
        <taxon>Bacteria</taxon>
        <taxon>Bacillati</taxon>
        <taxon>Bacillota</taxon>
        <taxon>Clostridia</taxon>
        <taxon>Eubacteriales</taxon>
        <taxon>Eubacteriaceae</taxon>
        <taxon>Eubacterium</taxon>
    </lineage>
</organism>
<dbReference type="AlphaFoldDB" id="A0A1G6B2Y4"/>
<gene>
    <name evidence="1" type="ORF">SAMN02910417_01080</name>
</gene>
<proteinExistence type="predicted"/>
<evidence type="ECO:0000313" key="1">
    <source>
        <dbReference type="EMBL" id="SDB14803.1"/>
    </source>
</evidence>
<protein>
    <submittedName>
        <fullName evidence="1">Uncharacterized protein</fullName>
    </submittedName>
</protein>
<dbReference type="InterPro" id="IPR043743">
    <property type="entry name" value="DUF5688"/>
</dbReference>
<dbReference type="EMBL" id="FMXR01000008">
    <property type="protein sequence ID" value="SDB14803.1"/>
    <property type="molecule type" value="Genomic_DNA"/>
</dbReference>
<dbReference type="RefSeq" id="WP_090173028.1">
    <property type="nucleotide sequence ID" value="NZ_FMXR01000008.1"/>
</dbReference>
<dbReference type="OrthoDB" id="1655031at2"/>
<reference evidence="1 2" key="1">
    <citation type="submission" date="2016-10" db="EMBL/GenBank/DDBJ databases">
        <authorList>
            <person name="de Groot N.N."/>
        </authorList>
    </citation>
    <scope>NUCLEOTIDE SEQUENCE [LARGE SCALE GENOMIC DNA]</scope>
    <source>
        <strain evidence="1 2">DSM 3217</strain>
    </source>
</reference>